<dbReference type="OrthoDB" id="9809878at2"/>
<keyword evidence="2" id="KW-1185">Reference proteome</keyword>
<dbReference type="EMBL" id="CP019605">
    <property type="protein sequence ID" value="AQP45891.1"/>
    <property type="molecule type" value="Genomic_DNA"/>
</dbReference>
<evidence type="ECO:0000313" key="1">
    <source>
        <dbReference type="EMBL" id="AQP45891.1"/>
    </source>
</evidence>
<dbReference type="GO" id="GO:0003697">
    <property type="term" value="F:single-stranded DNA binding"/>
    <property type="evidence" value="ECO:0007669"/>
    <property type="project" value="InterPro"/>
</dbReference>
<sequence>MTSYINFTGNLAKAPELRTDKNGRPYTFARVIRTDRVNKGGEFEDGGTEGYDVAVWGADAEALCDLAERCGNVRVNVAGEEVLDTYTNDEGVTRTVRKVNDAEITVSLRGQTVTVERRN</sequence>
<dbReference type="SUPFAM" id="SSF50249">
    <property type="entry name" value="Nucleic acid-binding proteins"/>
    <property type="match status" value="1"/>
</dbReference>
<dbReference type="Pfam" id="PF00436">
    <property type="entry name" value="SSB"/>
    <property type="match status" value="1"/>
</dbReference>
<name>A0A1Q2CIF3_9ACTN</name>
<gene>
    <name evidence="1" type="ORF">RPIT_14635</name>
</gene>
<dbReference type="Gene3D" id="2.40.50.140">
    <property type="entry name" value="Nucleic acid-binding proteins"/>
    <property type="match status" value="1"/>
</dbReference>
<accession>A0A1Q2CIF3</accession>
<dbReference type="PROSITE" id="PS50935">
    <property type="entry name" value="SSB"/>
    <property type="match status" value="1"/>
</dbReference>
<dbReference type="InterPro" id="IPR000424">
    <property type="entry name" value="Primosome_PriB/ssb"/>
</dbReference>
<dbReference type="AlphaFoldDB" id="A0A1Q2CIF3"/>
<dbReference type="STRING" id="1610493.RPIT_14635"/>
<protein>
    <submittedName>
        <fullName evidence="1">Uncharacterized protein</fullName>
    </submittedName>
</protein>
<dbReference type="InterPro" id="IPR012340">
    <property type="entry name" value="NA-bd_OB-fold"/>
</dbReference>
<dbReference type="CDD" id="cd04496">
    <property type="entry name" value="SSB_OBF"/>
    <property type="match status" value="1"/>
</dbReference>
<dbReference type="KEGG" id="tfl:RPIT_14635"/>
<proteinExistence type="predicted"/>
<evidence type="ECO:0000313" key="2">
    <source>
        <dbReference type="Proteomes" id="UP000188324"/>
    </source>
</evidence>
<organism evidence="1 2">
    <name type="scientific">Tessaracoccus flavus</name>
    <dbReference type="NCBI Taxonomy" id="1610493"/>
    <lineage>
        <taxon>Bacteria</taxon>
        <taxon>Bacillati</taxon>
        <taxon>Actinomycetota</taxon>
        <taxon>Actinomycetes</taxon>
        <taxon>Propionibacteriales</taxon>
        <taxon>Propionibacteriaceae</taxon>
        <taxon>Tessaracoccus</taxon>
    </lineage>
</organism>
<dbReference type="RefSeq" id="WP_077344090.1">
    <property type="nucleotide sequence ID" value="NZ_CP019605.1"/>
</dbReference>
<reference evidence="1 2" key="1">
    <citation type="journal article" date="2016" name="Int. J. Syst. Evol. Microbiol.">
        <title>Tessaracoccus flavus sp. nov., isolated from the drainage system of a lindane-producing factory.</title>
        <authorList>
            <person name="Kumari R."/>
            <person name="Singh P."/>
            <person name="Schumann P."/>
            <person name="Lal R."/>
        </authorList>
    </citation>
    <scope>NUCLEOTIDE SEQUENCE [LARGE SCALE GENOMIC DNA]</scope>
    <source>
        <strain evidence="1 2">RP1T</strain>
    </source>
</reference>
<dbReference type="Proteomes" id="UP000188324">
    <property type="component" value="Chromosome"/>
</dbReference>